<gene>
    <name evidence="1" type="ORF">NCS_11099</name>
</gene>
<sequence length="53" mass="6313">MPKATQQKRKQTKEKRDDKLCPEEEKVAKLYKAGKLKFKRFENVEDCLKDLNS</sequence>
<proteinExistence type="predicted"/>
<protein>
    <submittedName>
        <fullName evidence="1">Uncharacterized protein</fullName>
    </submittedName>
</protein>
<dbReference type="EMBL" id="LT841358">
    <property type="protein sequence ID" value="SMH71292.1"/>
    <property type="molecule type" value="Genomic_DNA"/>
</dbReference>
<evidence type="ECO:0000313" key="2">
    <source>
        <dbReference type="Proteomes" id="UP000230607"/>
    </source>
</evidence>
<reference evidence="2" key="1">
    <citation type="submission" date="2017-03" db="EMBL/GenBank/DDBJ databases">
        <authorList>
            <person name="Herbold C."/>
        </authorList>
    </citation>
    <scope>NUCLEOTIDE SEQUENCE [LARGE SCALE GENOMIC DNA]</scope>
</reference>
<evidence type="ECO:0000313" key="1">
    <source>
        <dbReference type="EMBL" id="SMH71292.1"/>
    </source>
</evidence>
<name>A0A2H1FEU2_9ARCH</name>
<dbReference type="AlphaFoldDB" id="A0A2H1FEU2"/>
<organism evidence="1 2">
    <name type="scientific">Candidatus Nitrosotalea okcheonensis</name>
    <dbReference type="NCBI Taxonomy" id="1903276"/>
    <lineage>
        <taxon>Archaea</taxon>
        <taxon>Nitrososphaerota</taxon>
        <taxon>Nitrososphaeria</taxon>
        <taxon>Nitrosotaleales</taxon>
        <taxon>Nitrosotaleaceae</taxon>
        <taxon>Nitrosotalea</taxon>
    </lineage>
</organism>
<dbReference type="Proteomes" id="UP000230607">
    <property type="component" value="Chromosome 1"/>
</dbReference>
<accession>A0A2H1FEU2</accession>
<dbReference type="RefSeq" id="WP_157927287.1">
    <property type="nucleotide sequence ID" value="NZ_LT841358.1"/>
</dbReference>
<keyword evidence="2" id="KW-1185">Reference proteome</keyword>